<dbReference type="Proteomes" id="UP000186895">
    <property type="component" value="Unassembled WGS sequence"/>
</dbReference>
<organism evidence="1 2">
    <name type="scientific">Marinobacterium stanieri</name>
    <dbReference type="NCBI Taxonomy" id="49186"/>
    <lineage>
        <taxon>Bacteria</taxon>
        <taxon>Pseudomonadati</taxon>
        <taxon>Pseudomonadota</taxon>
        <taxon>Gammaproteobacteria</taxon>
        <taxon>Oceanospirillales</taxon>
        <taxon>Oceanospirillaceae</taxon>
        <taxon>Marinobacterium</taxon>
    </lineage>
</organism>
<accession>A0A1N6Q3Z0</accession>
<name>A0A1N6Q3Z0_9GAMM</name>
<gene>
    <name evidence="1" type="ORF">SAMN05421647_102245</name>
</gene>
<evidence type="ECO:0000313" key="1">
    <source>
        <dbReference type="EMBL" id="SIQ11394.1"/>
    </source>
</evidence>
<dbReference type="RefSeq" id="WP_076461636.1">
    <property type="nucleotide sequence ID" value="NZ_FTMN01000002.1"/>
</dbReference>
<protein>
    <submittedName>
        <fullName evidence="1">Uncharacterized protein</fullName>
    </submittedName>
</protein>
<dbReference type="EMBL" id="FTMN01000002">
    <property type="protein sequence ID" value="SIQ11394.1"/>
    <property type="molecule type" value="Genomic_DNA"/>
</dbReference>
<sequence>MSAEYKDFTVIHTWSGWQATVRIEQDESTREAMRDMLLMWTNNGPERLQDAEGDVTEAWLVMFGEYAFPESRGKKLKALKALFERTPGWAPLDGSCGIELIRAESFETDAIDFTIVPSTKANNKECASC</sequence>
<dbReference type="AlphaFoldDB" id="A0A1N6Q3Z0"/>
<keyword evidence="2" id="KW-1185">Reference proteome</keyword>
<evidence type="ECO:0000313" key="2">
    <source>
        <dbReference type="Proteomes" id="UP000186895"/>
    </source>
</evidence>
<dbReference type="STRING" id="49186.SAMN05421647_102245"/>
<proteinExistence type="predicted"/>
<reference evidence="1 2" key="1">
    <citation type="submission" date="2017-01" db="EMBL/GenBank/DDBJ databases">
        <authorList>
            <person name="Mah S.A."/>
            <person name="Swanson W.J."/>
            <person name="Moy G.W."/>
            <person name="Vacquier V.D."/>
        </authorList>
    </citation>
    <scope>NUCLEOTIDE SEQUENCE [LARGE SCALE GENOMIC DNA]</scope>
    <source>
        <strain evidence="1 2">DSM 7027</strain>
    </source>
</reference>